<sequence length="118" mass="12234">MLSGDQGDDTLDGGEGNDILTGGQGNDWLVGAEGDDTLTGGAGNDRFYLASSFGNELITDFTNGADIIALTGGLTFEQLQITSFNDSTLIKIASSQQQLAELLGVDSRLIGKSNFVLG</sequence>
<dbReference type="SUPFAM" id="SSF51120">
    <property type="entry name" value="beta-Roll"/>
    <property type="match status" value="1"/>
</dbReference>
<dbReference type="InterPro" id="IPR011049">
    <property type="entry name" value="Serralysin-like_metalloprot_C"/>
</dbReference>
<dbReference type="InterPro" id="IPR018511">
    <property type="entry name" value="Hemolysin-typ_Ca-bd_CS"/>
</dbReference>
<dbReference type="Gene3D" id="2.150.10.10">
    <property type="entry name" value="Serralysin-like metalloprotease, C-terminal"/>
    <property type="match status" value="1"/>
</dbReference>
<gene>
    <name evidence="4" type="primary">frpC</name>
    <name evidence="4" type="ORF">PANO66_00667</name>
</gene>
<organism evidence="4 5">
    <name type="scientific">Planktothrix agardhii</name>
    <name type="common">Oscillatoria agardhii</name>
    <dbReference type="NCBI Taxonomy" id="1160"/>
    <lineage>
        <taxon>Bacteria</taxon>
        <taxon>Bacillati</taxon>
        <taxon>Cyanobacteriota</taxon>
        <taxon>Cyanophyceae</taxon>
        <taxon>Oscillatoriophycideae</taxon>
        <taxon>Oscillatoriales</taxon>
        <taxon>Microcoleaceae</taxon>
        <taxon>Planktothrix</taxon>
    </lineage>
</organism>
<dbReference type="GO" id="GO:0005509">
    <property type="term" value="F:calcium ion binding"/>
    <property type="evidence" value="ECO:0007669"/>
    <property type="project" value="InterPro"/>
</dbReference>
<evidence type="ECO:0000313" key="4">
    <source>
        <dbReference type="EMBL" id="CAD5920662.1"/>
    </source>
</evidence>
<comment type="subcellular location">
    <subcellularLocation>
        <location evidence="1">Secreted</location>
    </subcellularLocation>
</comment>
<feature type="compositionally biased region" description="Acidic residues" evidence="3">
    <location>
        <begin position="1"/>
        <end position="12"/>
    </location>
</feature>
<dbReference type="PANTHER" id="PTHR38340:SF1">
    <property type="entry name" value="S-LAYER PROTEIN"/>
    <property type="match status" value="1"/>
</dbReference>
<dbReference type="Proteomes" id="UP001153761">
    <property type="component" value="Chromosome"/>
</dbReference>
<name>A0AAD1Q0Y2_PLAAG</name>
<evidence type="ECO:0000256" key="2">
    <source>
        <dbReference type="ARBA" id="ARBA00022525"/>
    </source>
</evidence>
<dbReference type="InterPro" id="IPR050557">
    <property type="entry name" value="RTX_toxin/Mannuronan_C5-epim"/>
</dbReference>
<proteinExistence type="predicted"/>
<dbReference type="PRINTS" id="PR00313">
    <property type="entry name" value="CABNDNGRPT"/>
</dbReference>
<dbReference type="EMBL" id="LR882963">
    <property type="protein sequence ID" value="CAD5920662.1"/>
    <property type="molecule type" value="Genomic_DNA"/>
</dbReference>
<dbReference type="Pfam" id="PF00353">
    <property type="entry name" value="HemolysinCabind"/>
    <property type="match status" value="1"/>
</dbReference>
<dbReference type="AlphaFoldDB" id="A0AAD1Q0Y2"/>
<dbReference type="InterPro" id="IPR001343">
    <property type="entry name" value="Hemolysn_Ca-bd"/>
</dbReference>
<evidence type="ECO:0000313" key="5">
    <source>
        <dbReference type="Proteomes" id="UP001153761"/>
    </source>
</evidence>
<feature type="region of interest" description="Disordered" evidence="3">
    <location>
        <begin position="1"/>
        <end position="27"/>
    </location>
</feature>
<keyword evidence="2" id="KW-0964">Secreted</keyword>
<evidence type="ECO:0000256" key="1">
    <source>
        <dbReference type="ARBA" id="ARBA00004613"/>
    </source>
</evidence>
<reference evidence="4" key="1">
    <citation type="submission" date="2020-09" db="EMBL/GenBank/DDBJ databases">
        <authorList>
            <person name="Blom J."/>
        </authorList>
    </citation>
    <scope>NUCLEOTIDE SEQUENCE</scope>
    <source>
        <strain evidence="4">No.66</strain>
    </source>
</reference>
<dbReference type="GO" id="GO:0005576">
    <property type="term" value="C:extracellular region"/>
    <property type="evidence" value="ECO:0007669"/>
    <property type="project" value="UniProtKB-SubCell"/>
</dbReference>
<evidence type="ECO:0000256" key="3">
    <source>
        <dbReference type="SAM" id="MobiDB-lite"/>
    </source>
</evidence>
<dbReference type="PANTHER" id="PTHR38340">
    <property type="entry name" value="S-LAYER PROTEIN"/>
    <property type="match status" value="1"/>
</dbReference>
<protein>
    <submittedName>
        <fullName evidence="4">Iron-regulated protein FrpC</fullName>
    </submittedName>
</protein>
<accession>A0AAD1Q0Y2</accession>
<dbReference type="PROSITE" id="PS00330">
    <property type="entry name" value="HEMOLYSIN_CALCIUM"/>
    <property type="match status" value="2"/>
</dbReference>